<dbReference type="PANTHER" id="PTHR46372:SF26">
    <property type="entry name" value="(WILD MALAYSIAN BANANA) HYPOTHETICAL PROTEIN"/>
    <property type="match status" value="1"/>
</dbReference>
<feature type="compositionally biased region" description="Low complexity" evidence="1">
    <location>
        <begin position="37"/>
        <end position="48"/>
    </location>
</feature>
<dbReference type="GO" id="GO:0008017">
    <property type="term" value="F:microtubule binding"/>
    <property type="evidence" value="ECO:0007669"/>
    <property type="project" value="InterPro"/>
</dbReference>
<dbReference type="EMBL" id="JAATIP010000081">
    <property type="protein sequence ID" value="KAF4377283.1"/>
    <property type="molecule type" value="Genomic_DNA"/>
</dbReference>
<proteinExistence type="predicted"/>
<comment type="caution">
    <text evidence="2">The sequence shown here is derived from an EMBL/GenBank/DDBJ whole genome shotgun (WGS) entry which is preliminary data.</text>
</comment>
<dbReference type="GO" id="GO:0000226">
    <property type="term" value="P:microtubule cytoskeleton organization"/>
    <property type="evidence" value="ECO:0007669"/>
    <property type="project" value="InterPro"/>
</dbReference>
<protein>
    <submittedName>
        <fullName evidence="2">Uncharacterized protein</fullName>
    </submittedName>
</protein>
<gene>
    <name evidence="2" type="ORF">F8388_012384</name>
</gene>
<feature type="compositionally biased region" description="Basic residues" evidence="1">
    <location>
        <begin position="19"/>
        <end position="28"/>
    </location>
</feature>
<evidence type="ECO:0000256" key="1">
    <source>
        <dbReference type="SAM" id="MobiDB-lite"/>
    </source>
</evidence>
<feature type="region of interest" description="Disordered" evidence="1">
    <location>
        <begin position="1"/>
        <end position="64"/>
    </location>
</feature>
<organism evidence="2 3">
    <name type="scientific">Cannabis sativa</name>
    <name type="common">Hemp</name>
    <name type="synonym">Marijuana</name>
    <dbReference type="NCBI Taxonomy" id="3483"/>
    <lineage>
        <taxon>Eukaryota</taxon>
        <taxon>Viridiplantae</taxon>
        <taxon>Streptophyta</taxon>
        <taxon>Embryophyta</taxon>
        <taxon>Tracheophyta</taxon>
        <taxon>Spermatophyta</taxon>
        <taxon>Magnoliopsida</taxon>
        <taxon>eudicotyledons</taxon>
        <taxon>Gunneridae</taxon>
        <taxon>Pentapetalae</taxon>
        <taxon>rosids</taxon>
        <taxon>fabids</taxon>
        <taxon>Rosales</taxon>
        <taxon>Cannabaceae</taxon>
        <taxon>Cannabis</taxon>
    </lineage>
</organism>
<name>A0A7J6G2Q3_CANSA</name>
<dbReference type="Proteomes" id="UP000525078">
    <property type="component" value="Unassembled WGS sequence"/>
</dbReference>
<evidence type="ECO:0000313" key="3">
    <source>
        <dbReference type="Proteomes" id="UP000525078"/>
    </source>
</evidence>
<dbReference type="InterPro" id="IPR044806">
    <property type="entry name" value="WVD2/WDL1-4"/>
</dbReference>
<reference evidence="2 3" key="1">
    <citation type="journal article" date="2020" name="bioRxiv">
        <title>Sequence and annotation of 42 cannabis genomes reveals extensive copy number variation in cannabinoid synthesis and pathogen resistance genes.</title>
        <authorList>
            <person name="Mckernan K.J."/>
            <person name="Helbert Y."/>
            <person name="Kane L.T."/>
            <person name="Ebling H."/>
            <person name="Zhang L."/>
            <person name="Liu B."/>
            <person name="Eaton Z."/>
            <person name="Mclaughlin S."/>
            <person name="Kingan S."/>
            <person name="Baybayan P."/>
            <person name="Concepcion G."/>
            <person name="Jordan M."/>
            <person name="Riva A."/>
            <person name="Barbazuk W."/>
            <person name="Harkins T."/>
        </authorList>
    </citation>
    <scope>NUCLEOTIDE SEQUENCE [LARGE SCALE GENOMIC DNA]</scope>
    <source>
        <strain evidence="3">cv. Jamaican Lion 4</strain>
        <tissue evidence="2">Leaf</tissue>
    </source>
</reference>
<accession>A0A7J6G2Q3</accession>
<evidence type="ECO:0000313" key="2">
    <source>
        <dbReference type="EMBL" id="KAF4377283.1"/>
    </source>
</evidence>
<sequence length="64" mass="7093">MPSFYQEPPPPKIPTTRAKSPKLGRRKSLPPTESVGNNNSTNQSSQLSLDEKVAQIPAKDQLYQ</sequence>
<dbReference type="AlphaFoldDB" id="A0A7J6G2Q3"/>
<dbReference type="PANTHER" id="PTHR46372">
    <property type="entry name" value="PROTEIN WVD2-LIKE 3"/>
    <property type="match status" value="1"/>
</dbReference>